<comment type="caution">
    <text evidence="2">The sequence shown here is derived from an EMBL/GenBank/DDBJ whole genome shotgun (WGS) entry which is preliminary data.</text>
</comment>
<dbReference type="EMBL" id="CAJVPK010000336">
    <property type="protein sequence ID" value="CAG8496127.1"/>
    <property type="molecule type" value="Genomic_DNA"/>
</dbReference>
<evidence type="ECO:0000256" key="1">
    <source>
        <dbReference type="SAM" id="MobiDB-lite"/>
    </source>
</evidence>
<feature type="compositionally biased region" description="Polar residues" evidence="1">
    <location>
        <begin position="1"/>
        <end position="13"/>
    </location>
</feature>
<dbReference type="AlphaFoldDB" id="A0A9N9EW35"/>
<feature type="region of interest" description="Disordered" evidence="1">
    <location>
        <begin position="1"/>
        <end position="86"/>
    </location>
</feature>
<feature type="compositionally biased region" description="Low complexity" evidence="1">
    <location>
        <begin position="64"/>
        <end position="86"/>
    </location>
</feature>
<accession>A0A9N9EW35</accession>
<evidence type="ECO:0000313" key="2">
    <source>
        <dbReference type="EMBL" id="CAG8496127.1"/>
    </source>
</evidence>
<reference evidence="2" key="1">
    <citation type="submission" date="2021-06" db="EMBL/GenBank/DDBJ databases">
        <authorList>
            <person name="Kallberg Y."/>
            <person name="Tangrot J."/>
            <person name="Rosling A."/>
        </authorList>
    </citation>
    <scope>NUCLEOTIDE SEQUENCE</scope>
    <source>
        <strain evidence="2">AZ414A</strain>
    </source>
</reference>
<evidence type="ECO:0000313" key="3">
    <source>
        <dbReference type="Proteomes" id="UP000789706"/>
    </source>
</evidence>
<protein>
    <submittedName>
        <fullName evidence="2">1852_t:CDS:1</fullName>
    </submittedName>
</protein>
<name>A0A9N9EW35_9GLOM</name>
<organism evidence="2 3">
    <name type="scientific">Diversispora eburnea</name>
    <dbReference type="NCBI Taxonomy" id="1213867"/>
    <lineage>
        <taxon>Eukaryota</taxon>
        <taxon>Fungi</taxon>
        <taxon>Fungi incertae sedis</taxon>
        <taxon>Mucoromycota</taxon>
        <taxon>Glomeromycotina</taxon>
        <taxon>Glomeromycetes</taxon>
        <taxon>Diversisporales</taxon>
        <taxon>Diversisporaceae</taxon>
        <taxon>Diversispora</taxon>
    </lineage>
</organism>
<keyword evidence="3" id="KW-1185">Reference proteome</keyword>
<dbReference type="Proteomes" id="UP000789706">
    <property type="component" value="Unassembled WGS sequence"/>
</dbReference>
<feature type="compositionally biased region" description="Basic and acidic residues" evidence="1">
    <location>
        <begin position="20"/>
        <end position="31"/>
    </location>
</feature>
<proteinExistence type="predicted"/>
<dbReference type="OrthoDB" id="2427196at2759"/>
<gene>
    <name evidence="2" type="ORF">DEBURN_LOCUS4429</name>
</gene>
<feature type="compositionally biased region" description="Polar residues" evidence="1">
    <location>
        <begin position="32"/>
        <end position="50"/>
    </location>
</feature>
<sequence>MATEQYTSTNTGRNVRKRLHSPDYSDKEFTRSDNSNNNATAKEQPSSIQNEPEYIRTPKKPKMKVTTPASSSSSTTSTKGTTNKAATTKVINSKITTSKATNSKSTSQKRTIVSMSSRKKASQPQCQHPKHSIYDVYKRFDGLFNIGSGAMMCRRCLHRTDRDPEYTSHPNYVSAKSIYKVNERKKLVIEMKGVDLDD</sequence>